<dbReference type="Gene3D" id="1.10.10.10">
    <property type="entry name" value="Winged helix-like DNA-binding domain superfamily/Winged helix DNA-binding domain"/>
    <property type="match status" value="1"/>
</dbReference>
<dbReference type="InterPro" id="IPR011990">
    <property type="entry name" value="TPR-like_helical_dom_sf"/>
</dbReference>
<organism evidence="2 3">
    <name type="scientific">Leifsonia soli</name>
    <dbReference type="NCBI Taxonomy" id="582665"/>
    <lineage>
        <taxon>Bacteria</taxon>
        <taxon>Bacillati</taxon>
        <taxon>Actinomycetota</taxon>
        <taxon>Actinomycetes</taxon>
        <taxon>Micrococcales</taxon>
        <taxon>Microbacteriaceae</taxon>
        <taxon>Leifsonia</taxon>
    </lineage>
</organism>
<feature type="domain" description="HTH luxR-type" evidence="1">
    <location>
        <begin position="461"/>
        <end position="526"/>
    </location>
</feature>
<protein>
    <submittedName>
        <fullName evidence="2">LuxR family maltose regulon positive regulatory protein</fullName>
    </submittedName>
</protein>
<keyword evidence="3" id="KW-1185">Reference proteome</keyword>
<evidence type="ECO:0000313" key="3">
    <source>
        <dbReference type="Proteomes" id="UP000589620"/>
    </source>
</evidence>
<evidence type="ECO:0000313" key="2">
    <source>
        <dbReference type="EMBL" id="NYD75042.1"/>
    </source>
</evidence>
<dbReference type="PROSITE" id="PS50043">
    <property type="entry name" value="HTH_LUXR_2"/>
    <property type="match status" value="1"/>
</dbReference>
<dbReference type="AlphaFoldDB" id="A0A852T2I8"/>
<dbReference type="Pfam" id="PF00196">
    <property type="entry name" value="GerE"/>
    <property type="match status" value="1"/>
</dbReference>
<dbReference type="SMART" id="SM00421">
    <property type="entry name" value="HTH_LUXR"/>
    <property type="match status" value="1"/>
</dbReference>
<dbReference type="GO" id="GO:0006355">
    <property type="term" value="P:regulation of DNA-templated transcription"/>
    <property type="evidence" value="ECO:0007669"/>
    <property type="project" value="InterPro"/>
</dbReference>
<dbReference type="Gene3D" id="1.25.40.10">
    <property type="entry name" value="Tetratricopeptide repeat domain"/>
    <property type="match status" value="1"/>
</dbReference>
<dbReference type="RefSeq" id="WP_179457086.1">
    <property type="nucleotide sequence ID" value="NZ_BAAAPX010000001.1"/>
</dbReference>
<dbReference type="InterPro" id="IPR036388">
    <property type="entry name" value="WH-like_DNA-bd_sf"/>
</dbReference>
<dbReference type="EMBL" id="JACCBJ010000001">
    <property type="protein sequence ID" value="NYD75042.1"/>
    <property type="molecule type" value="Genomic_DNA"/>
</dbReference>
<dbReference type="InterPro" id="IPR000792">
    <property type="entry name" value="Tscrpt_reg_LuxR_C"/>
</dbReference>
<gene>
    <name evidence="2" type="ORF">BJ963_002561</name>
</gene>
<dbReference type="CDD" id="cd06170">
    <property type="entry name" value="LuxR_C_like"/>
    <property type="match status" value="1"/>
</dbReference>
<accession>A0A852T2I8</accession>
<proteinExistence type="predicted"/>
<dbReference type="SUPFAM" id="SSF46894">
    <property type="entry name" value="C-terminal effector domain of the bipartite response regulators"/>
    <property type="match status" value="1"/>
</dbReference>
<reference evidence="2 3" key="1">
    <citation type="submission" date="2020-07" db="EMBL/GenBank/DDBJ databases">
        <title>Sequencing the genomes of 1000 actinobacteria strains.</title>
        <authorList>
            <person name="Klenk H.-P."/>
        </authorList>
    </citation>
    <scope>NUCLEOTIDE SEQUENCE [LARGE SCALE GENOMIC DNA]</scope>
    <source>
        <strain evidence="2 3">DSM 23871</strain>
    </source>
</reference>
<evidence type="ECO:0000259" key="1">
    <source>
        <dbReference type="PROSITE" id="PS50043"/>
    </source>
</evidence>
<sequence length="532" mass="56655">MERAEGTTEARPTDPGERTLFDQAWSELDDALASSGPDDATEVARRRWFDLVAGPVPHRATALRRLPPDVLGERPLLALLAGHDDPTELPHRIGGLRRVGETAEVLGDRGRELRRIDRAIMLADQSQAHLALGRSQSAAAAARGAATELEQLSAADVRNIDTVGGLHAQAGISLLYTGNSAEALTAFERGLAHAHPLSGGPALGNVVMLALLHARNGNGGEAREHIRTARSSAPRLRHDDAMLLSVAEAILALDDLDQDAAREHLADAAVDLRTTPHWMPYVVTAASLELVAGHPGRGLAHLDQSMAARGTEGRAAAVRAALAPARSVLELALGHPEAAEAVLERDAGEVDRRIGSARTQLWLGRHGAALQQLRPLGDGVLSTRRRAEAVALEAAALLRFSDEDRARSVIDHLGAIVERSGLLLAPALLPAADVARVTHALAALGYGETLALDRVVALVHPTGPEVTLTPRETAVLATLMRHSSHSAIAEELTVSVNTVKSQLRSVYRKLRVSTRDEAIAIAVDRNLFVERE</sequence>
<name>A0A852T2I8_9MICO</name>
<comment type="caution">
    <text evidence="2">The sequence shown here is derived from an EMBL/GenBank/DDBJ whole genome shotgun (WGS) entry which is preliminary data.</text>
</comment>
<dbReference type="Proteomes" id="UP000589620">
    <property type="component" value="Unassembled WGS sequence"/>
</dbReference>
<dbReference type="GO" id="GO:0003677">
    <property type="term" value="F:DNA binding"/>
    <property type="evidence" value="ECO:0007669"/>
    <property type="project" value="InterPro"/>
</dbReference>
<dbReference type="InterPro" id="IPR016032">
    <property type="entry name" value="Sig_transdc_resp-reg_C-effctor"/>
</dbReference>